<gene>
    <name evidence="1" type="ORF">HMPREF9460_03139</name>
</gene>
<keyword evidence="2" id="KW-1185">Reference proteome</keyword>
<dbReference type="EMBL" id="ADLO01000095">
    <property type="protein sequence ID" value="KGF54099.1"/>
    <property type="molecule type" value="Genomic_DNA"/>
</dbReference>
<dbReference type="Proteomes" id="UP000029585">
    <property type="component" value="Unassembled WGS sequence"/>
</dbReference>
<dbReference type="InterPro" id="IPR011664">
    <property type="entry name" value="Abi_system_AbiD/AbiF-like"/>
</dbReference>
<evidence type="ECO:0000313" key="2">
    <source>
        <dbReference type="Proteomes" id="UP000029585"/>
    </source>
</evidence>
<comment type="caution">
    <text evidence="1">The sequence shown here is derived from an EMBL/GenBank/DDBJ whole genome shotgun (WGS) entry which is preliminary data.</text>
</comment>
<dbReference type="PATRIC" id="fig|742738.3.peg.3227"/>
<dbReference type="HOGENOM" id="CLU_044962_1_0_9"/>
<name>A0A096D960_FLAPL</name>
<protein>
    <recommendedName>
        <fullName evidence="3">Abi-like protein</fullName>
    </recommendedName>
</protein>
<proteinExistence type="predicted"/>
<sequence length="342" mass="39304">MSGKHPKTTDSLMRYLRDQKGIAINGSFQKRKLMNIGYYHGYKGYRYINKATNVIPYTSFDELTAVYEFDSQLKALFYPFVMQIETALKNYVLETVVGTVNSDSFIDVYSQLLDNYKMFSTSGKTFKDAKDRKQAEDRYKRELKRRLDLRNRIYKVQTDAFGNGNKIAEHYLNKDVNLPIWAIFELLSLGEFGHFVSCLNFSCRQAISAKIGIRKSDDTNALMPQRLIYTTKDLRNAIAHNDVIFDTRFRTGSIDKQVSNAISNATGVSGLTFETVTDYLVLVVYQLSLLQMSKNDMKRLISSFVECTEKLRKAIPISVYSQIIRTDNNAKVAALRKFIKTK</sequence>
<dbReference type="eggNOG" id="COG4823">
    <property type="taxonomic scope" value="Bacteria"/>
</dbReference>
<dbReference type="Pfam" id="PF07751">
    <property type="entry name" value="Abi_2"/>
    <property type="match status" value="1"/>
</dbReference>
<accession>A0A096D960</accession>
<dbReference type="AlphaFoldDB" id="A0A096D960"/>
<evidence type="ECO:0000313" key="1">
    <source>
        <dbReference type="EMBL" id="KGF54099.1"/>
    </source>
</evidence>
<evidence type="ECO:0008006" key="3">
    <source>
        <dbReference type="Google" id="ProtNLM"/>
    </source>
</evidence>
<dbReference type="RefSeq" id="WP_044942484.1">
    <property type="nucleotide sequence ID" value="NZ_KN174165.1"/>
</dbReference>
<organism evidence="1 2">
    <name type="scientific">Flavonifractor plautii 1_3_50AFAA</name>
    <dbReference type="NCBI Taxonomy" id="742738"/>
    <lineage>
        <taxon>Bacteria</taxon>
        <taxon>Bacillati</taxon>
        <taxon>Bacillota</taxon>
        <taxon>Clostridia</taxon>
        <taxon>Eubacteriales</taxon>
        <taxon>Oscillospiraceae</taxon>
        <taxon>Flavonifractor</taxon>
    </lineage>
</organism>
<reference evidence="1 2" key="1">
    <citation type="submission" date="2011-08" db="EMBL/GenBank/DDBJ databases">
        <title>The Genome Sequence of Clostridium orbiscindens 1_3_50AFAA.</title>
        <authorList>
            <consortium name="The Broad Institute Genome Sequencing Platform"/>
            <person name="Earl A."/>
            <person name="Ward D."/>
            <person name="Feldgarden M."/>
            <person name="Gevers D."/>
            <person name="Daigneault M."/>
            <person name="Strauss J."/>
            <person name="Allen-Vercoe E."/>
            <person name="Young S.K."/>
            <person name="Zeng Q."/>
            <person name="Gargeya S."/>
            <person name="Fitzgerald M."/>
            <person name="Haas B."/>
            <person name="Abouelleil A."/>
            <person name="Alvarado L."/>
            <person name="Arachchi H.M."/>
            <person name="Berlin A."/>
            <person name="Brown A."/>
            <person name="Chapman S.B."/>
            <person name="Chen Z."/>
            <person name="Dunbar C."/>
            <person name="Freedman E."/>
            <person name="Gearin G."/>
            <person name="Gellesch M."/>
            <person name="Goldberg J."/>
            <person name="Griggs A."/>
            <person name="Gujja S."/>
            <person name="Heiman D."/>
            <person name="Howarth C."/>
            <person name="Larson L."/>
            <person name="Lui A."/>
            <person name="MacDonald P.J.P."/>
            <person name="Montmayeur A."/>
            <person name="Murphy C."/>
            <person name="Neiman D."/>
            <person name="Pearson M."/>
            <person name="Priest M."/>
            <person name="Roberts A."/>
            <person name="Saif S."/>
            <person name="Shea T."/>
            <person name="Shenoy N."/>
            <person name="Sisk P."/>
            <person name="Stolte C."/>
            <person name="Sykes S."/>
            <person name="Wortman J."/>
            <person name="Nusbaum C."/>
            <person name="Birren B."/>
        </authorList>
    </citation>
    <scope>NUCLEOTIDE SEQUENCE [LARGE SCALE GENOMIC DNA]</scope>
    <source>
        <strain evidence="1 2">1_3_50AFAA</strain>
    </source>
</reference>